<dbReference type="InterPro" id="IPR013083">
    <property type="entry name" value="Znf_RING/FYVE/PHD"/>
</dbReference>
<evidence type="ECO:0000256" key="1">
    <source>
        <dbReference type="ARBA" id="ARBA00022771"/>
    </source>
</evidence>
<keyword evidence="1" id="KW-0479">Metal-binding</keyword>
<organism evidence="3 4">
    <name type="scientific">Paramuricea clavata</name>
    <name type="common">Red gorgonian</name>
    <name type="synonym">Violescent sea-whip</name>
    <dbReference type="NCBI Taxonomy" id="317549"/>
    <lineage>
        <taxon>Eukaryota</taxon>
        <taxon>Metazoa</taxon>
        <taxon>Cnidaria</taxon>
        <taxon>Anthozoa</taxon>
        <taxon>Octocorallia</taxon>
        <taxon>Malacalcyonacea</taxon>
        <taxon>Plexauridae</taxon>
        <taxon>Paramuricea</taxon>
    </lineage>
</organism>
<dbReference type="SUPFAM" id="SSF57850">
    <property type="entry name" value="RING/U-box"/>
    <property type="match status" value="1"/>
</dbReference>
<dbReference type="GO" id="GO:0008270">
    <property type="term" value="F:zinc ion binding"/>
    <property type="evidence" value="ECO:0007669"/>
    <property type="project" value="UniProtKB-KW"/>
</dbReference>
<dbReference type="GO" id="GO:0004842">
    <property type="term" value="F:ubiquitin-protein transferase activity"/>
    <property type="evidence" value="ECO:0007669"/>
    <property type="project" value="InterPro"/>
</dbReference>
<dbReference type="AlphaFoldDB" id="A0A6S7HG91"/>
<comment type="caution">
    <text evidence="3">The sequence shown here is derived from an EMBL/GenBank/DDBJ whole genome shotgun (WGS) entry which is preliminary data.</text>
</comment>
<dbReference type="Gene3D" id="3.30.40.10">
    <property type="entry name" value="Zinc/RING finger domain, C3HC4 (zinc finger)"/>
    <property type="match status" value="1"/>
</dbReference>
<dbReference type="PANTHER" id="PTHR10131">
    <property type="entry name" value="TNF RECEPTOR ASSOCIATED FACTOR"/>
    <property type="match status" value="1"/>
</dbReference>
<dbReference type="InterPro" id="IPR003613">
    <property type="entry name" value="Ubox_domain"/>
</dbReference>
<keyword evidence="2" id="KW-0862">Zinc</keyword>
<dbReference type="EMBL" id="CACRXK020004271">
    <property type="protein sequence ID" value="CAB4002150.1"/>
    <property type="molecule type" value="Genomic_DNA"/>
</dbReference>
<gene>
    <name evidence="3" type="ORF">PACLA_8A036724</name>
</gene>
<dbReference type="Proteomes" id="UP001152795">
    <property type="component" value="Unassembled WGS sequence"/>
</dbReference>
<accession>A0A6S7HG91</accession>
<dbReference type="GO" id="GO:0016874">
    <property type="term" value="F:ligase activity"/>
    <property type="evidence" value="ECO:0007669"/>
    <property type="project" value="UniProtKB-KW"/>
</dbReference>
<protein>
    <submittedName>
        <fullName evidence="3">E3 ubiquitin- ligase NRDP1</fullName>
    </submittedName>
</protein>
<dbReference type="PROSITE" id="PS50089">
    <property type="entry name" value="ZF_RING_2"/>
    <property type="match status" value="1"/>
</dbReference>
<keyword evidence="4" id="KW-1185">Reference proteome</keyword>
<evidence type="ECO:0000313" key="3">
    <source>
        <dbReference type="EMBL" id="CAB4002150.1"/>
    </source>
</evidence>
<reference evidence="3" key="1">
    <citation type="submission" date="2020-04" db="EMBL/GenBank/DDBJ databases">
        <authorList>
            <person name="Alioto T."/>
            <person name="Alioto T."/>
            <person name="Gomez Garrido J."/>
        </authorList>
    </citation>
    <scope>NUCLEOTIDE SEQUENCE</scope>
    <source>
        <strain evidence="3">A484AB</strain>
    </source>
</reference>
<dbReference type="GO" id="GO:0043122">
    <property type="term" value="P:regulation of canonical NF-kappaB signal transduction"/>
    <property type="evidence" value="ECO:0007669"/>
    <property type="project" value="TreeGrafter"/>
</dbReference>
<dbReference type="PANTHER" id="PTHR10131:SF157">
    <property type="entry name" value="RECEPTOR-ASSOCIATED FACTOR, PUTATIVE-RELATED"/>
    <property type="match status" value="1"/>
</dbReference>
<dbReference type="Pfam" id="PF04564">
    <property type="entry name" value="U-box"/>
    <property type="match status" value="1"/>
</dbReference>
<proteinExistence type="predicted"/>
<evidence type="ECO:0000256" key="2">
    <source>
        <dbReference type="ARBA" id="ARBA00022833"/>
    </source>
</evidence>
<keyword evidence="1" id="KW-0863">Zinc-finger</keyword>
<name>A0A6S7HG91_PARCT</name>
<dbReference type="InterPro" id="IPR001841">
    <property type="entry name" value="Znf_RING"/>
</dbReference>
<sequence>MARRRSFGGYEEERFENEVDSTLLCPICRNVLKDAVQCPNEHYCCRSCIGKHLHENSETCPTCQHHLTEETLSKPPRLLTNMLQNLKIRCDHAQRGCRELIKLEFLDRHVKRCGHVAIHQHVVQTLAVLKLSTNTRKNDMRMNFVVSV</sequence>
<dbReference type="OrthoDB" id="1630758at2759"/>
<keyword evidence="3" id="KW-0436">Ligase</keyword>
<evidence type="ECO:0000313" key="4">
    <source>
        <dbReference type="Proteomes" id="UP001152795"/>
    </source>
</evidence>
<dbReference type="GO" id="GO:0016567">
    <property type="term" value="P:protein ubiquitination"/>
    <property type="evidence" value="ECO:0007669"/>
    <property type="project" value="InterPro"/>
</dbReference>